<dbReference type="PANTHER" id="PTHR34217">
    <property type="entry name" value="METAL-DEPENDENT CARBOXYPEPTIDASE"/>
    <property type="match status" value="1"/>
</dbReference>
<dbReference type="CDD" id="cd06460">
    <property type="entry name" value="M32_Taq"/>
    <property type="match status" value="1"/>
</dbReference>
<sequence length="516" mass="59139">MEPGGVRDTYERLCEQLRGISRFAEVLGLLSWDEQTMMAPRSSDARGKQKAALSGALHEKMISQELGDLLDKLRAGENQRLIEAELNAYERANVRDAIRTYDRKVRMPAKLAEYEAELFSRAYRVWSEARKNNDFASWAPVLKEVVDHVRHVASITKPEMKPYDAAIDDYEREMSAERLAEIFGGLKKELQSLLNQIAEAQRTNPRKLPKELDNGEMWDVDKQAAFCKEISEKLGFDFSRGRLDVSVHPFTGGAGPDDVRITTRYSTENWVEGIAGTIHEVGHARYEQNRNPEYAALPVQEALSMGVHESQSLFWERCIGQSLEFWEWALPIARKYFPHLENVEAQDVYYRLNIVTPSLIRVDADEVTYPFHIILRFEIEMGLMDGSIDIQDLPKIWNEKMQHYLGVVPETDALGVLQDVHWTGSFGYFPSYTLGAMMAAQLYDAACREMRDLKTQVRSGEFAELNEWLASKIHRKGSLFSSLDMLLEDATGQPLNPEIFVEYLKAKYRGIYDLQF</sequence>
<evidence type="ECO:0000313" key="2">
    <source>
        <dbReference type="EMBL" id="KAA8495917.1"/>
    </source>
</evidence>
<gene>
    <name evidence="2" type="ORF">FVE85_2072</name>
</gene>
<keyword evidence="2" id="KW-0121">Carboxypeptidase</keyword>
<keyword evidence="3" id="KW-1185">Reference proteome</keyword>
<evidence type="ECO:0000256" key="1">
    <source>
        <dbReference type="PIRSR" id="PIRSR006615-2"/>
    </source>
</evidence>
<protein>
    <submittedName>
        <fullName evidence="2">Thermostable carboxypeptidase 1</fullName>
    </submittedName>
</protein>
<dbReference type="SUPFAM" id="SSF55486">
    <property type="entry name" value="Metalloproteases ('zincins'), catalytic domain"/>
    <property type="match status" value="1"/>
</dbReference>
<dbReference type="PRINTS" id="PR00998">
    <property type="entry name" value="CRBOXYPTASET"/>
</dbReference>
<name>A0A5J4YZP3_PORPP</name>
<dbReference type="Proteomes" id="UP000324585">
    <property type="component" value="Unassembled WGS sequence"/>
</dbReference>
<dbReference type="OrthoDB" id="10249837at2759"/>
<evidence type="ECO:0000313" key="3">
    <source>
        <dbReference type="Proteomes" id="UP000324585"/>
    </source>
</evidence>
<comment type="caution">
    <text evidence="2">The sequence shown here is derived from an EMBL/GenBank/DDBJ whole genome shotgun (WGS) entry which is preliminary data.</text>
</comment>
<dbReference type="OMA" id="IHWSHGS"/>
<accession>A0A5J4YZP3</accession>
<dbReference type="GO" id="GO:0004181">
    <property type="term" value="F:metallocarboxypeptidase activity"/>
    <property type="evidence" value="ECO:0007669"/>
    <property type="project" value="InterPro"/>
</dbReference>
<reference evidence="3" key="1">
    <citation type="journal article" date="2019" name="Nat. Commun.">
        <title>Expansion of phycobilisome linker gene families in mesophilic red algae.</title>
        <authorList>
            <person name="Lee J."/>
            <person name="Kim D."/>
            <person name="Bhattacharya D."/>
            <person name="Yoon H.S."/>
        </authorList>
    </citation>
    <scope>NUCLEOTIDE SEQUENCE [LARGE SCALE GENOMIC DNA]</scope>
    <source>
        <strain evidence="3">CCMP 1328</strain>
    </source>
</reference>
<dbReference type="PROSITE" id="PS52034">
    <property type="entry name" value="PEPTIDASE_M32"/>
    <property type="match status" value="1"/>
</dbReference>
<dbReference type="InterPro" id="IPR001333">
    <property type="entry name" value="Peptidase_M32_Taq"/>
</dbReference>
<proteinExistence type="predicted"/>
<dbReference type="Gene3D" id="1.10.1370.30">
    <property type="match status" value="1"/>
</dbReference>
<feature type="active site" description="Proton donor/acceptor" evidence="1">
    <location>
        <position position="280"/>
    </location>
</feature>
<dbReference type="GO" id="GO:0006508">
    <property type="term" value="P:proteolysis"/>
    <property type="evidence" value="ECO:0007669"/>
    <property type="project" value="InterPro"/>
</dbReference>
<keyword evidence="2" id="KW-0378">Hydrolase</keyword>
<dbReference type="PANTHER" id="PTHR34217:SF1">
    <property type="entry name" value="CARBOXYPEPTIDASE 1"/>
    <property type="match status" value="1"/>
</dbReference>
<dbReference type="AlphaFoldDB" id="A0A5J4YZP3"/>
<dbReference type="Pfam" id="PF02074">
    <property type="entry name" value="Peptidase_M32"/>
    <property type="match status" value="1"/>
</dbReference>
<dbReference type="PIRSF" id="PIRSF006615">
    <property type="entry name" value="Zn_crbxpep_Taq"/>
    <property type="match status" value="1"/>
</dbReference>
<dbReference type="EMBL" id="VRMN01000003">
    <property type="protein sequence ID" value="KAA8495917.1"/>
    <property type="molecule type" value="Genomic_DNA"/>
</dbReference>
<organism evidence="2 3">
    <name type="scientific">Porphyridium purpureum</name>
    <name type="common">Red alga</name>
    <name type="synonym">Porphyridium cruentum</name>
    <dbReference type="NCBI Taxonomy" id="35688"/>
    <lineage>
        <taxon>Eukaryota</taxon>
        <taxon>Rhodophyta</taxon>
        <taxon>Bangiophyceae</taxon>
        <taxon>Porphyridiales</taxon>
        <taxon>Porphyridiaceae</taxon>
        <taxon>Porphyridium</taxon>
    </lineage>
</organism>
<keyword evidence="2" id="KW-0645">Protease</keyword>